<feature type="domain" description="Glycosyl transferase family 1" evidence="8">
    <location>
        <begin position="214"/>
        <end position="387"/>
    </location>
</feature>
<sequence>MSCERIDRVAMLSVHTSPLEQPGTGDAGGMNVYVVEVARQLAKRDVAVEIFTRTTSADLPPTVELEPGVLVRHVTAGPYEGLGKDDLPGQLCAFAAGVMRTGAHHPEGYYDLVHSHYWLSGQVGWLAADRWQVPLVHTMHTMARVKNLHLAAGDTPEPSGREIGEVQVVEAADRLIANTLGERGELIDLYAADPDKVVVVPPGVDLDLFSPGDQRAARASVGLPDDAKVLLFVGRIQPLKGPEVLVQAAAELLARHPDWAGELVVAVLGGPSGSGLAHPEALAELASRLGVTPQVRFVPPVPRTELAQWYRAADLVAVPSYSESFGLVAVEAQACGTPVVAADVGGLPTAVGDAGLLVPGHDPATWADALEGLIVDEVARKALSRKAVDHAALFGWGRTTERLYEVYVEACRARNRGLDGPSPTGSLVGVPAAVTP</sequence>
<dbReference type="SUPFAM" id="SSF53756">
    <property type="entry name" value="UDP-Glycosyltransferase/glycogen phosphorylase"/>
    <property type="match status" value="1"/>
</dbReference>
<feature type="domain" description="Glycosyltransferase subfamily 4-like N-terminal" evidence="9">
    <location>
        <begin position="28"/>
        <end position="203"/>
    </location>
</feature>
<evidence type="ECO:0000259" key="8">
    <source>
        <dbReference type="Pfam" id="PF00534"/>
    </source>
</evidence>
<comment type="function">
    <text evidence="7">Catalyzes the transfer of a N-acetyl-glucosamine moiety to 1D-myo-inositol 3-phosphate to produce 1D-myo-inositol 2-acetamido-2-deoxy-glucopyranoside 3-phosphate in the mycothiol biosynthesis pathway.</text>
</comment>
<feature type="binding site" evidence="7">
    <location>
        <position position="117"/>
    </location>
    <ligand>
        <name>1D-myo-inositol 3-phosphate</name>
        <dbReference type="ChEBI" id="CHEBI:58401"/>
    </ligand>
</feature>
<feature type="binding site" evidence="7">
    <location>
        <position position="161"/>
    </location>
    <ligand>
        <name>1D-myo-inositol 3-phosphate</name>
        <dbReference type="ChEBI" id="CHEBI:58401"/>
    </ligand>
</feature>
<evidence type="ECO:0000256" key="1">
    <source>
        <dbReference type="ARBA" id="ARBA00008449"/>
    </source>
</evidence>
<dbReference type="CDD" id="cd03800">
    <property type="entry name" value="GT4_sucrose_synthase"/>
    <property type="match status" value="1"/>
</dbReference>
<proteinExistence type="inferred from homology"/>
<feature type="binding site" evidence="7">
    <location>
        <position position="313"/>
    </location>
    <ligand>
        <name>Mg(2+)</name>
        <dbReference type="ChEBI" id="CHEBI:18420"/>
    </ligand>
</feature>
<dbReference type="AlphaFoldDB" id="A0A849HI82"/>
<name>A0A849HI82_9MICO</name>
<feature type="binding site" evidence="7">
    <location>
        <position position="84"/>
    </location>
    <ligand>
        <name>1D-myo-inositol 3-phosphate</name>
        <dbReference type="ChEBI" id="CHEBI:58401"/>
    </ligand>
</feature>
<keyword evidence="5 7" id="KW-0460">Magnesium</keyword>
<dbReference type="Gene3D" id="3.40.50.2000">
    <property type="entry name" value="Glycogen Phosphorylase B"/>
    <property type="match status" value="2"/>
</dbReference>
<dbReference type="Proteomes" id="UP000588586">
    <property type="component" value="Unassembled WGS sequence"/>
</dbReference>
<evidence type="ECO:0000256" key="7">
    <source>
        <dbReference type="HAMAP-Rule" id="MF_01695"/>
    </source>
</evidence>
<dbReference type="HAMAP" id="MF_01695">
    <property type="entry name" value="MshA"/>
    <property type="match status" value="1"/>
</dbReference>
<dbReference type="PANTHER" id="PTHR12526:SF510">
    <property type="entry name" value="D-INOSITOL 3-PHOSPHATE GLYCOSYLTRANSFERASE"/>
    <property type="match status" value="1"/>
</dbReference>
<accession>A0A849HI82</accession>
<gene>
    <name evidence="7 10" type="primary">mshA</name>
    <name evidence="10" type="ORF">HJG52_12940</name>
</gene>
<evidence type="ECO:0000256" key="2">
    <source>
        <dbReference type="ARBA" id="ARBA00022676"/>
    </source>
</evidence>
<keyword evidence="4 7" id="KW-0479">Metal-binding</keyword>
<protein>
    <recommendedName>
        <fullName evidence="7">D-inositol-3-phosphate glycosyltransferase</fullName>
        <ecNumber evidence="7">2.4.1.250</ecNumber>
    </recommendedName>
    <alternativeName>
        <fullName evidence="7">N-acetylglucosamine-inositol-phosphate N-acetylglucosaminyltransferase</fullName>
        <shortName evidence="7">GlcNAc-Ins-P N-acetylglucosaminyltransferase</shortName>
    </alternativeName>
</protein>
<dbReference type="GO" id="GO:0102710">
    <property type="term" value="F:D-inositol-3-phosphate glycosyltransferase activity"/>
    <property type="evidence" value="ECO:0007669"/>
    <property type="project" value="UniProtKB-EC"/>
</dbReference>
<dbReference type="GO" id="GO:0008375">
    <property type="term" value="F:acetylglucosaminyltransferase activity"/>
    <property type="evidence" value="ECO:0007669"/>
    <property type="project" value="UniProtKB-UniRule"/>
</dbReference>
<feature type="binding site" evidence="7">
    <location>
        <position position="15"/>
    </location>
    <ligand>
        <name>1D-myo-inositol 3-phosphate</name>
        <dbReference type="ChEBI" id="CHEBI:58401"/>
    </ligand>
</feature>
<evidence type="ECO:0000256" key="3">
    <source>
        <dbReference type="ARBA" id="ARBA00022679"/>
    </source>
</evidence>
<feature type="binding site" evidence="7">
    <location>
        <position position="337"/>
    </location>
    <ligand>
        <name>Mg(2+)</name>
        <dbReference type="ChEBI" id="CHEBI:18420"/>
    </ligand>
</feature>
<feature type="binding site" evidence="7">
    <location>
        <position position="311"/>
    </location>
    <ligand>
        <name>Mg(2+)</name>
        <dbReference type="ChEBI" id="CHEBI:18420"/>
    </ligand>
</feature>
<dbReference type="NCBIfam" id="TIGR03449">
    <property type="entry name" value="mycothiol_MshA"/>
    <property type="match status" value="1"/>
</dbReference>
<evidence type="ECO:0000256" key="5">
    <source>
        <dbReference type="ARBA" id="ARBA00022842"/>
    </source>
</evidence>
<comment type="subunit">
    <text evidence="7">Homodimer.</text>
</comment>
<keyword evidence="3 7" id="KW-0808">Transferase</keyword>
<dbReference type="Pfam" id="PF13579">
    <property type="entry name" value="Glyco_trans_4_4"/>
    <property type="match status" value="1"/>
</dbReference>
<feature type="binding site" evidence="7">
    <location>
        <position position="301"/>
    </location>
    <ligand>
        <name>UDP-N-acetyl-alpha-D-glucosamine</name>
        <dbReference type="ChEBI" id="CHEBI:57705"/>
    </ligand>
</feature>
<feature type="binding site" evidence="7">
    <location>
        <begin position="21"/>
        <end position="22"/>
    </location>
    <ligand>
        <name>UDP-N-acetyl-alpha-D-glucosamine</name>
        <dbReference type="ChEBI" id="CHEBI:57705"/>
    </ligand>
</feature>
<keyword evidence="2 7" id="KW-0328">Glycosyltransferase</keyword>
<keyword evidence="11" id="KW-1185">Reference proteome</keyword>
<feature type="binding site" evidence="7">
    <location>
        <position position="323"/>
    </location>
    <ligand>
        <name>UDP-N-acetyl-alpha-D-glucosamine</name>
        <dbReference type="ChEBI" id="CHEBI:57705"/>
    </ligand>
</feature>
<dbReference type="GO" id="GO:0010125">
    <property type="term" value="P:mycothiol biosynthetic process"/>
    <property type="evidence" value="ECO:0007669"/>
    <property type="project" value="UniProtKB-UniRule"/>
</dbReference>
<dbReference type="Pfam" id="PF00534">
    <property type="entry name" value="Glycos_transf_1"/>
    <property type="match status" value="1"/>
</dbReference>
<dbReference type="GO" id="GO:0000287">
    <property type="term" value="F:magnesium ion binding"/>
    <property type="evidence" value="ECO:0007669"/>
    <property type="project" value="UniProtKB-UniRule"/>
</dbReference>
<evidence type="ECO:0000256" key="4">
    <source>
        <dbReference type="ARBA" id="ARBA00022723"/>
    </source>
</evidence>
<feature type="binding site" evidence="7">
    <location>
        <position position="310"/>
    </location>
    <ligand>
        <name>Mg(2+)</name>
        <dbReference type="ChEBI" id="CHEBI:18420"/>
    </ligand>
</feature>
<comment type="caution">
    <text evidence="10">The sequence shown here is derived from an EMBL/GenBank/DDBJ whole genome shotgun (WGS) entry which is preliminary data.</text>
</comment>
<evidence type="ECO:0000259" key="9">
    <source>
        <dbReference type="Pfam" id="PF13579"/>
    </source>
</evidence>
<dbReference type="InterPro" id="IPR028098">
    <property type="entry name" value="Glyco_trans_4-like_N"/>
</dbReference>
<dbReference type="EC" id="2.4.1.250" evidence="7"/>
<comment type="similarity">
    <text evidence="1 7">Belongs to the glycosyltransferase group 1 family. MshA subfamily.</text>
</comment>
<evidence type="ECO:0000256" key="6">
    <source>
        <dbReference type="ARBA" id="ARBA00048131"/>
    </source>
</evidence>
<evidence type="ECO:0000313" key="11">
    <source>
        <dbReference type="Proteomes" id="UP000588586"/>
    </source>
</evidence>
<dbReference type="InterPro" id="IPR017814">
    <property type="entry name" value="Mycothiol_biosynthesis_MshA"/>
</dbReference>
<organism evidence="10 11">
    <name type="scientific">Knoellia koreensis</name>
    <dbReference type="NCBI Taxonomy" id="2730921"/>
    <lineage>
        <taxon>Bacteria</taxon>
        <taxon>Bacillati</taxon>
        <taxon>Actinomycetota</taxon>
        <taxon>Actinomycetes</taxon>
        <taxon>Micrococcales</taxon>
        <taxon>Intrasporangiaceae</taxon>
        <taxon>Knoellia</taxon>
    </lineage>
</organism>
<dbReference type="RefSeq" id="WP_171243946.1">
    <property type="nucleotide sequence ID" value="NZ_JABEPQ010000002.1"/>
</dbReference>
<dbReference type="InterPro" id="IPR001296">
    <property type="entry name" value="Glyco_trans_1"/>
</dbReference>
<dbReference type="EMBL" id="JABEPQ010000002">
    <property type="protein sequence ID" value="NNM46909.1"/>
    <property type="molecule type" value="Genomic_DNA"/>
</dbReference>
<dbReference type="PANTHER" id="PTHR12526">
    <property type="entry name" value="GLYCOSYLTRANSFERASE"/>
    <property type="match status" value="1"/>
</dbReference>
<feature type="binding site" evidence="7">
    <location>
        <position position="29"/>
    </location>
    <ligand>
        <name>UDP-N-acetyl-alpha-D-glucosamine</name>
        <dbReference type="ChEBI" id="CHEBI:57705"/>
    </ligand>
</feature>
<reference evidence="10 11" key="1">
    <citation type="submission" date="2020-04" db="EMBL/GenBank/DDBJ databases">
        <title>Knoellia sp. isolate from air conditioner.</title>
        <authorList>
            <person name="Chea S."/>
            <person name="Kim D.-U."/>
        </authorList>
    </citation>
    <scope>NUCLEOTIDE SEQUENCE [LARGE SCALE GENOMIC DNA]</scope>
    <source>
        <strain evidence="10 11">DB2414S</strain>
    </source>
</reference>
<feature type="binding site" evidence="7">
    <location>
        <position position="331"/>
    </location>
    <ligand>
        <name>UDP-N-acetyl-alpha-D-glucosamine</name>
        <dbReference type="ChEBI" id="CHEBI:57705"/>
    </ligand>
</feature>
<evidence type="ECO:0000313" key="10">
    <source>
        <dbReference type="EMBL" id="NNM46909.1"/>
    </source>
</evidence>
<feature type="binding site" evidence="7">
    <location>
        <position position="141"/>
    </location>
    <ligand>
        <name>1D-myo-inositol 3-phosphate</name>
        <dbReference type="ChEBI" id="CHEBI:58401"/>
    </ligand>
</feature>
<feature type="binding site" evidence="7">
    <location>
        <position position="235"/>
    </location>
    <ligand>
        <name>UDP-N-acetyl-alpha-D-glucosamine</name>
        <dbReference type="ChEBI" id="CHEBI:57705"/>
    </ligand>
</feature>
<feature type="binding site" evidence="7">
    <location>
        <position position="240"/>
    </location>
    <ligand>
        <name>UDP-N-acetyl-alpha-D-glucosamine</name>
        <dbReference type="ChEBI" id="CHEBI:57705"/>
    </ligand>
</feature>
<feature type="binding site" evidence="7">
    <location>
        <begin position="26"/>
        <end position="31"/>
    </location>
    <ligand>
        <name>1D-myo-inositol 3-phosphate</name>
        <dbReference type="ChEBI" id="CHEBI:58401"/>
    </ligand>
</feature>
<comment type="catalytic activity">
    <reaction evidence="6 7">
        <text>1D-myo-inositol 3-phosphate + UDP-N-acetyl-alpha-D-glucosamine = 1D-myo-inositol 2-acetamido-2-deoxy-alpha-D-glucopyranoside 3-phosphate + UDP + H(+)</text>
        <dbReference type="Rhea" id="RHEA:26188"/>
        <dbReference type="ChEBI" id="CHEBI:15378"/>
        <dbReference type="ChEBI" id="CHEBI:57705"/>
        <dbReference type="ChEBI" id="CHEBI:58223"/>
        <dbReference type="ChEBI" id="CHEBI:58401"/>
        <dbReference type="ChEBI" id="CHEBI:58892"/>
        <dbReference type="EC" id="2.4.1.250"/>
    </reaction>
</comment>